<evidence type="ECO:0000313" key="2">
    <source>
        <dbReference type="Proteomes" id="UP000031774"/>
    </source>
</evidence>
<accession>A0A0B5IEQ8</accession>
<organism evidence="1 2">
    <name type="scientific">Streptomyces vietnamensis</name>
    <dbReference type="NCBI Taxonomy" id="362257"/>
    <lineage>
        <taxon>Bacteria</taxon>
        <taxon>Bacillati</taxon>
        <taxon>Actinomycetota</taxon>
        <taxon>Actinomycetes</taxon>
        <taxon>Kitasatosporales</taxon>
        <taxon>Streptomycetaceae</taxon>
        <taxon>Streptomyces</taxon>
    </lineage>
</organism>
<reference evidence="1 2" key="1">
    <citation type="submission" date="2014-12" db="EMBL/GenBank/DDBJ databases">
        <title>Complete genome sequence of Streptomyces vietnamensis strain GIMV4.0001, a genetic manipulable producer of the benzoisochromanequinone antibiotic granaticin.</title>
        <authorList>
            <person name="Deng M.R."/>
            <person name="Guo J."/>
            <person name="Ma L.Y."/>
            <person name="Feng G.D."/>
            <person name="Mo C.Y."/>
            <person name="Zhu H.H."/>
        </authorList>
    </citation>
    <scope>NUCLEOTIDE SEQUENCE [LARGE SCALE GENOMIC DNA]</scope>
    <source>
        <strain evidence="2">GIMV4.0001</strain>
    </source>
</reference>
<dbReference type="InterPro" id="IPR046046">
    <property type="entry name" value="DUF6004"/>
</dbReference>
<dbReference type="EMBL" id="CP010407">
    <property type="protein sequence ID" value="AJF68992.1"/>
    <property type="molecule type" value="Genomic_DNA"/>
</dbReference>
<evidence type="ECO:0000313" key="1">
    <source>
        <dbReference type="EMBL" id="AJF68992.1"/>
    </source>
</evidence>
<keyword evidence="2" id="KW-1185">Reference proteome</keyword>
<name>A0A0B5IEQ8_9ACTN</name>
<dbReference type="Proteomes" id="UP000031774">
    <property type="component" value="Chromosome"/>
</dbReference>
<protein>
    <submittedName>
        <fullName evidence="1">Uncharacterized protein</fullName>
    </submittedName>
</protein>
<dbReference type="HOGENOM" id="CLU_1694602_0_0_11"/>
<proteinExistence type="predicted"/>
<dbReference type="KEGG" id="svt:SVTN_36505"/>
<gene>
    <name evidence="1" type="ORF">SVTN_36505</name>
</gene>
<dbReference type="AlphaFoldDB" id="A0A0B5IEQ8"/>
<dbReference type="Pfam" id="PF19467">
    <property type="entry name" value="DUF6004"/>
    <property type="match status" value="1"/>
</dbReference>
<dbReference type="RefSeq" id="WP_041132914.1">
    <property type="nucleotide sequence ID" value="NZ_CP010407.1"/>
</dbReference>
<sequence length="155" mass="16554">MALEAVLRIRGRASSSVPRPFETRTQRLARLSRLAVVGDCAEPGGRVMLKASWARPSGGTLGKGEEDGIGRVAYPADLRLDARFELCTPTGTLCADAAVPLLGRPDALEADGTELRAESANVQLVTESGTAEARITDVRLVMRDTWVGEAAFINF</sequence>